<comment type="similarity">
    <text evidence="1 6">Belongs to the glycosyl hydrolase 8 (cellulase D) family.</text>
</comment>
<dbReference type="STRING" id="189425.PGRAT_15750"/>
<dbReference type="Gene3D" id="1.50.10.10">
    <property type="match status" value="1"/>
</dbReference>
<evidence type="ECO:0000256" key="5">
    <source>
        <dbReference type="PROSITE-ProRule" id="PRU10058"/>
    </source>
</evidence>
<keyword evidence="4 6" id="KW-0326">Glycosidase</keyword>
<keyword evidence="6" id="KW-0624">Polysaccharide degradation</keyword>
<evidence type="ECO:0000256" key="4">
    <source>
        <dbReference type="ARBA" id="ARBA00023295"/>
    </source>
</evidence>
<evidence type="ECO:0000256" key="2">
    <source>
        <dbReference type="ARBA" id="ARBA00022729"/>
    </source>
</evidence>
<keyword evidence="6" id="KW-0119">Carbohydrate metabolism</keyword>
<dbReference type="KEGG" id="pgm:PGRAT_15750"/>
<feature type="region of interest" description="Disordered" evidence="7">
    <location>
        <begin position="36"/>
        <end position="62"/>
    </location>
</feature>
<dbReference type="Pfam" id="PF01270">
    <property type="entry name" value="Glyco_hydro_8"/>
    <property type="match status" value="1"/>
</dbReference>
<dbReference type="GO" id="GO:0004553">
    <property type="term" value="F:hydrolase activity, hydrolyzing O-glycosyl compounds"/>
    <property type="evidence" value="ECO:0007669"/>
    <property type="project" value="InterPro"/>
</dbReference>
<dbReference type="SUPFAM" id="SSF48208">
    <property type="entry name" value="Six-hairpin glycosidases"/>
    <property type="match status" value="1"/>
</dbReference>
<dbReference type="RefSeq" id="WP_244884024.1">
    <property type="nucleotide sequence ID" value="NZ_CP009287.1"/>
</dbReference>
<feature type="signal peptide" evidence="8">
    <location>
        <begin position="1"/>
        <end position="23"/>
    </location>
</feature>
<evidence type="ECO:0000313" key="9">
    <source>
        <dbReference type="EMBL" id="AIQ68911.1"/>
    </source>
</evidence>
<keyword evidence="3 6" id="KW-0378">Hydrolase</keyword>
<feature type="chain" id="PRO_5001847027" description="Glucanase" evidence="8">
    <location>
        <begin position="24"/>
        <end position="445"/>
    </location>
</feature>
<dbReference type="PROSITE" id="PS00812">
    <property type="entry name" value="GLYCOSYL_HYDROL_F8"/>
    <property type="match status" value="1"/>
</dbReference>
<feature type="compositionally biased region" description="Polar residues" evidence="7">
    <location>
        <begin position="50"/>
        <end position="62"/>
    </location>
</feature>
<evidence type="ECO:0000256" key="3">
    <source>
        <dbReference type="ARBA" id="ARBA00022801"/>
    </source>
</evidence>
<evidence type="ECO:0000313" key="10">
    <source>
        <dbReference type="Proteomes" id="UP000029500"/>
    </source>
</evidence>
<evidence type="ECO:0000256" key="1">
    <source>
        <dbReference type="ARBA" id="ARBA00009209"/>
    </source>
</evidence>
<dbReference type="InterPro" id="IPR008928">
    <property type="entry name" value="6-hairpin_glycosidase_sf"/>
</dbReference>
<dbReference type="HOGENOM" id="CLU_036185_0_0_9"/>
<keyword evidence="2 8" id="KW-0732">Signal</keyword>
<reference evidence="9 10" key="1">
    <citation type="submission" date="2014-08" db="EMBL/GenBank/DDBJ databases">
        <title>Comparative genomics of the Paenibacillus odorifer group.</title>
        <authorList>
            <person name="den Bakker H.C."/>
            <person name="Tsai Y.-C."/>
            <person name="Martin N."/>
            <person name="Korlach J."/>
            <person name="Wiedmann M."/>
        </authorList>
    </citation>
    <scope>NUCLEOTIDE SEQUENCE [LARGE SCALE GENOMIC DNA]</scope>
    <source>
        <strain evidence="9 10">DSM 15220</strain>
    </source>
</reference>
<dbReference type="GO" id="GO:0000272">
    <property type="term" value="P:polysaccharide catabolic process"/>
    <property type="evidence" value="ECO:0007669"/>
    <property type="project" value="UniProtKB-KW"/>
</dbReference>
<dbReference type="InterPro" id="IPR002037">
    <property type="entry name" value="Glyco_hydro_8"/>
</dbReference>
<dbReference type="EC" id="3.2.1.-" evidence="6"/>
<dbReference type="EMBL" id="CP009287">
    <property type="protein sequence ID" value="AIQ68911.1"/>
    <property type="molecule type" value="Genomic_DNA"/>
</dbReference>
<sequence length="445" mass="48924">MFKRLLTTVTVISCLTLTLQAAAAENSSSVLTGGVAAPAPKHPFPEHESYQSGTIKPNHVSQGQLDNDVRKKYDEWKARYLVQPPKQSGQYYVYYNLEKQASPANAVSCSEGHGYGMLITSLMAGYDPLAKDYFDGLYRFYKAHPSVNNPALMAWQQIKTAQGDVIDTPPSDSDDGSRSATDGDMDIAYALLLADKQWGSSSQINYLGEAKAVISAIMEQDVNPQKWSLKFGDWVDNNDPDYALATRPSDFMLGHLRAFGKASGNGDWTKVADNTYKIIQTISTKYSPATGLLPDFVVFKNGAYAPSPPYLLETERDGFFSWNAARVPWRVPVDYLLTGDTRALNQTRLTNAWISKKTNNDPGKIVAGYKLNGTPLDDEDPAIAFSAPFAVSAMVDASNQTWLNALWNSLVTAPTAANAYYGNSIRLLCMITVSGNWWDPTDARN</sequence>
<accession>A0A089M568</accession>
<protein>
    <recommendedName>
        <fullName evidence="6">Glucanase</fullName>
        <ecNumber evidence="6">3.2.1.-</ecNumber>
    </recommendedName>
</protein>
<gene>
    <name evidence="9" type="ORF">PGRAT_15750</name>
</gene>
<dbReference type="AlphaFoldDB" id="A0A089M568"/>
<dbReference type="InterPro" id="IPR019834">
    <property type="entry name" value="Glyco_hydro_8_CS"/>
</dbReference>
<evidence type="ECO:0000256" key="7">
    <source>
        <dbReference type="SAM" id="MobiDB-lite"/>
    </source>
</evidence>
<name>A0A089M568_9BACL</name>
<evidence type="ECO:0000256" key="8">
    <source>
        <dbReference type="SAM" id="SignalP"/>
    </source>
</evidence>
<dbReference type="InterPro" id="IPR012341">
    <property type="entry name" value="6hp_glycosidase-like_sf"/>
</dbReference>
<feature type="active site" description="Nucleophile" evidence="5">
    <location>
        <position position="182"/>
    </location>
</feature>
<dbReference type="PRINTS" id="PR00735">
    <property type="entry name" value="GLHYDRLASE8"/>
</dbReference>
<dbReference type="eggNOG" id="COG3405">
    <property type="taxonomic scope" value="Bacteria"/>
</dbReference>
<evidence type="ECO:0000256" key="6">
    <source>
        <dbReference type="RuleBase" id="RU361167"/>
    </source>
</evidence>
<keyword evidence="10" id="KW-1185">Reference proteome</keyword>
<dbReference type="Proteomes" id="UP000029500">
    <property type="component" value="Chromosome"/>
</dbReference>
<proteinExistence type="inferred from homology"/>
<organism evidence="9 10">
    <name type="scientific">Paenibacillus graminis</name>
    <dbReference type="NCBI Taxonomy" id="189425"/>
    <lineage>
        <taxon>Bacteria</taxon>
        <taxon>Bacillati</taxon>
        <taxon>Bacillota</taxon>
        <taxon>Bacilli</taxon>
        <taxon>Bacillales</taxon>
        <taxon>Paenibacillaceae</taxon>
        <taxon>Paenibacillus</taxon>
    </lineage>
</organism>